<dbReference type="PANTHER" id="PTHR38048">
    <property type="entry name" value="EXPRESSED PROTEIN"/>
    <property type="match status" value="1"/>
</dbReference>
<dbReference type="EMBL" id="MU251258">
    <property type="protein sequence ID" value="KAG9253385.1"/>
    <property type="molecule type" value="Genomic_DNA"/>
</dbReference>
<dbReference type="OrthoDB" id="58416at2759"/>
<dbReference type="CDD" id="cd12108">
    <property type="entry name" value="Hr-like"/>
    <property type="match status" value="1"/>
</dbReference>
<dbReference type="AlphaFoldDB" id="A0A9P7ZKR0"/>
<feature type="domain" description="Hemerythrin-like" evidence="1">
    <location>
        <begin position="45"/>
        <end position="171"/>
    </location>
</feature>
<comment type="caution">
    <text evidence="2">The sequence shown here is derived from an EMBL/GenBank/DDBJ whole genome shotgun (WGS) entry which is preliminary data.</text>
</comment>
<dbReference type="InterPro" id="IPR053206">
    <property type="entry name" value="Dimeric_xanthone_biosynth"/>
</dbReference>
<sequence length="265" mass="30295">MATETTPKVWADGPYQLITADKSRPEPDGTQSAAKFMAAEMTIVHNCILRGVNAIYNQAVNVANKGTKKDKLDFVNFTAQWGDMIHEHHGMEESTLFPQIEQMTGVPGLMAANVHEHEQFHSGLSALNAYLDKVKGEAEELDGVKVRELVDAFMPVLRDHLDNEIDTLLGLAEYEDKHDWKKWFENISAGIIKAVFSDSTLRNDIFPLTLVLHDKKFEQGVFKTFPPMPWVLHVAVRWLFMNTRKDWWRFAPCDFYSMPKELPFV</sequence>
<protein>
    <recommendedName>
        <fullName evidence="1">Hemerythrin-like domain-containing protein</fullName>
    </recommendedName>
</protein>
<dbReference type="RefSeq" id="XP_046117309.1">
    <property type="nucleotide sequence ID" value="XM_046263711.1"/>
</dbReference>
<keyword evidence="3" id="KW-1185">Reference proteome</keyword>
<proteinExistence type="predicted"/>
<dbReference type="GeneID" id="70294614"/>
<evidence type="ECO:0000313" key="2">
    <source>
        <dbReference type="EMBL" id="KAG9253385.1"/>
    </source>
</evidence>
<dbReference type="PANTHER" id="PTHR38048:SF2">
    <property type="entry name" value="HEMERYTHRIN-LIKE DOMAIN-CONTAINING PROTEIN"/>
    <property type="match status" value="1"/>
</dbReference>
<evidence type="ECO:0000313" key="3">
    <source>
        <dbReference type="Proteomes" id="UP000887229"/>
    </source>
</evidence>
<organism evidence="2 3">
    <name type="scientific">Emericellopsis atlantica</name>
    <dbReference type="NCBI Taxonomy" id="2614577"/>
    <lineage>
        <taxon>Eukaryota</taxon>
        <taxon>Fungi</taxon>
        <taxon>Dikarya</taxon>
        <taxon>Ascomycota</taxon>
        <taxon>Pezizomycotina</taxon>
        <taxon>Sordariomycetes</taxon>
        <taxon>Hypocreomycetidae</taxon>
        <taxon>Hypocreales</taxon>
        <taxon>Bionectriaceae</taxon>
        <taxon>Emericellopsis</taxon>
    </lineage>
</organism>
<dbReference type="InterPro" id="IPR012312">
    <property type="entry name" value="Hemerythrin-like"/>
</dbReference>
<dbReference type="Gene3D" id="1.20.120.520">
    <property type="entry name" value="nmb1532 protein domain like"/>
    <property type="match status" value="1"/>
</dbReference>
<accession>A0A9P7ZKR0</accession>
<dbReference type="Proteomes" id="UP000887229">
    <property type="component" value="Unassembled WGS sequence"/>
</dbReference>
<reference evidence="2" key="1">
    <citation type="journal article" date="2021" name="IMA Fungus">
        <title>Genomic characterization of three marine fungi, including Emericellopsis atlantica sp. nov. with signatures of a generalist lifestyle and marine biomass degradation.</title>
        <authorList>
            <person name="Hagestad O.C."/>
            <person name="Hou L."/>
            <person name="Andersen J.H."/>
            <person name="Hansen E.H."/>
            <person name="Altermark B."/>
            <person name="Li C."/>
            <person name="Kuhnert E."/>
            <person name="Cox R.J."/>
            <person name="Crous P.W."/>
            <person name="Spatafora J.W."/>
            <person name="Lail K."/>
            <person name="Amirebrahimi M."/>
            <person name="Lipzen A."/>
            <person name="Pangilinan J."/>
            <person name="Andreopoulos W."/>
            <person name="Hayes R.D."/>
            <person name="Ng V."/>
            <person name="Grigoriev I.V."/>
            <person name="Jackson S.A."/>
            <person name="Sutton T.D.S."/>
            <person name="Dobson A.D.W."/>
            <person name="Rama T."/>
        </authorList>
    </citation>
    <scope>NUCLEOTIDE SEQUENCE</scope>
    <source>
        <strain evidence="2">TS7</strain>
    </source>
</reference>
<dbReference type="Pfam" id="PF01814">
    <property type="entry name" value="Hemerythrin"/>
    <property type="match status" value="1"/>
</dbReference>
<gene>
    <name evidence="2" type="ORF">F5Z01DRAFT_658682</name>
</gene>
<evidence type="ECO:0000259" key="1">
    <source>
        <dbReference type="Pfam" id="PF01814"/>
    </source>
</evidence>
<name>A0A9P7ZKR0_9HYPO</name>